<keyword evidence="2" id="KW-0808">Transferase</keyword>
<dbReference type="Pfam" id="PF00781">
    <property type="entry name" value="DAGK_cat"/>
    <property type="match status" value="1"/>
</dbReference>
<dbReference type="GO" id="GO:0016301">
    <property type="term" value="F:kinase activity"/>
    <property type="evidence" value="ECO:0007669"/>
    <property type="project" value="UniProtKB-KW"/>
</dbReference>
<evidence type="ECO:0000259" key="1">
    <source>
        <dbReference type="Pfam" id="PF00781"/>
    </source>
</evidence>
<dbReference type="InterPro" id="IPR001206">
    <property type="entry name" value="Diacylglycerol_kinase_cat_dom"/>
</dbReference>
<evidence type="ECO:0000313" key="3">
    <source>
        <dbReference type="Proteomes" id="UP001185984"/>
    </source>
</evidence>
<dbReference type="RefSeq" id="WP_317516272.1">
    <property type="nucleotide sequence ID" value="NZ_JAPTHD010000002.1"/>
</dbReference>
<proteinExistence type="predicted"/>
<evidence type="ECO:0000313" key="2">
    <source>
        <dbReference type="EMBL" id="MDV5823255.1"/>
    </source>
</evidence>
<accession>A0ABU3ZUT4</accession>
<organism evidence="2 3">
    <name type="scientific">Sphingobium naphthae</name>
    <dbReference type="NCBI Taxonomy" id="1886786"/>
    <lineage>
        <taxon>Bacteria</taxon>
        <taxon>Pseudomonadati</taxon>
        <taxon>Pseudomonadota</taxon>
        <taxon>Alphaproteobacteria</taxon>
        <taxon>Sphingomonadales</taxon>
        <taxon>Sphingomonadaceae</taxon>
        <taxon>Sphingobium</taxon>
    </lineage>
</organism>
<keyword evidence="2" id="KW-0418">Kinase</keyword>
<sequence>MQRLWFISNIRSGSATQAGCEAIEAVCAEKGLALAGRTRFPDDPLPDPAELAAARVETLMLFAGDGTINAALCHYADWDGAILVLPGGTMNLLAKTLHGDSAPADIVHAAHLRQHRVALPFAEAGRLRAFVGLIVGPAAHWVRAREAAREGRFARLLRAAMQAWRRTFGDHVRITGVPGLGRRYQAILATPGADGLAVAGIDARDWRAIVELGWDWLKGDWMAARAVTATRATGFTLAGRKPVLALFDGEPERLPPGTRICGGMTRPFFLATQEPTP</sequence>
<name>A0ABU3ZUT4_9SPHN</name>
<comment type="caution">
    <text evidence="2">The sequence shown here is derived from an EMBL/GenBank/DDBJ whole genome shotgun (WGS) entry which is preliminary data.</text>
</comment>
<dbReference type="EMBL" id="JAPTHD010000002">
    <property type="protein sequence ID" value="MDV5823255.1"/>
    <property type="molecule type" value="Genomic_DNA"/>
</dbReference>
<dbReference type="InterPro" id="IPR016064">
    <property type="entry name" value="NAD/diacylglycerol_kinase_sf"/>
</dbReference>
<reference evidence="3" key="1">
    <citation type="journal article" date="2022" name="J Environ Chem Eng">
        <title>Biodegradation of petroleum oil using a constructed nonpathogenic and heavy metal-tolerant bacterial consortium isolated from marine sponges.</title>
        <authorList>
            <person name="Dechsakulwatana C."/>
            <person name="Rungsihiranrut A."/>
            <person name="Muangchinda C."/>
            <person name="Ningthoujam R."/>
            <person name="Klankeo P."/>
            <person name="Pinyakong O."/>
        </authorList>
    </citation>
    <scope>NUCLEOTIDE SEQUENCE [LARGE SCALE GENOMIC DNA]</scope>
    <source>
        <strain evidence="3">MO2-4</strain>
    </source>
</reference>
<dbReference type="SUPFAM" id="SSF111331">
    <property type="entry name" value="NAD kinase/diacylglycerol kinase-like"/>
    <property type="match status" value="1"/>
</dbReference>
<dbReference type="Gene3D" id="3.40.50.10330">
    <property type="entry name" value="Probable inorganic polyphosphate/atp-NAD kinase, domain 1"/>
    <property type="match status" value="1"/>
</dbReference>
<keyword evidence="3" id="KW-1185">Reference proteome</keyword>
<gene>
    <name evidence="2" type="ORF">O0R41_06560</name>
</gene>
<feature type="domain" description="DAGKc" evidence="1">
    <location>
        <begin position="4"/>
        <end position="111"/>
    </location>
</feature>
<dbReference type="Proteomes" id="UP001185984">
    <property type="component" value="Unassembled WGS sequence"/>
</dbReference>
<dbReference type="InterPro" id="IPR017438">
    <property type="entry name" value="ATP-NAD_kinase_N"/>
</dbReference>
<protein>
    <submittedName>
        <fullName evidence="2">Diacylglycerol kinase family protein</fullName>
    </submittedName>
</protein>